<dbReference type="Proteomes" id="UP000799291">
    <property type="component" value="Unassembled WGS sequence"/>
</dbReference>
<evidence type="ECO:0000313" key="2">
    <source>
        <dbReference type="EMBL" id="KAF2678587.1"/>
    </source>
</evidence>
<feature type="transmembrane region" description="Helical" evidence="1">
    <location>
        <begin position="12"/>
        <end position="31"/>
    </location>
</feature>
<keyword evidence="1" id="KW-1133">Transmembrane helix</keyword>
<name>A0A6G1IK19_9PLEO</name>
<reference evidence="2" key="1">
    <citation type="journal article" date="2020" name="Stud. Mycol.">
        <title>101 Dothideomycetes genomes: a test case for predicting lifestyles and emergence of pathogens.</title>
        <authorList>
            <person name="Haridas S."/>
            <person name="Albert R."/>
            <person name="Binder M."/>
            <person name="Bloem J."/>
            <person name="Labutti K."/>
            <person name="Salamov A."/>
            <person name="Andreopoulos B."/>
            <person name="Baker S."/>
            <person name="Barry K."/>
            <person name="Bills G."/>
            <person name="Bluhm B."/>
            <person name="Cannon C."/>
            <person name="Castanera R."/>
            <person name="Culley D."/>
            <person name="Daum C."/>
            <person name="Ezra D."/>
            <person name="Gonzalez J."/>
            <person name="Henrissat B."/>
            <person name="Kuo A."/>
            <person name="Liang C."/>
            <person name="Lipzen A."/>
            <person name="Lutzoni F."/>
            <person name="Magnuson J."/>
            <person name="Mondo S."/>
            <person name="Nolan M."/>
            <person name="Ohm R."/>
            <person name="Pangilinan J."/>
            <person name="Park H.-J."/>
            <person name="Ramirez L."/>
            <person name="Alfaro M."/>
            <person name="Sun H."/>
            <person name="Tritt A."/>
            <person name="Yoshinaga Y."/>
            <person name="Zwiers L.-H."/>
            <person name="Turgeon B."/>
            <person name="Goodwin S."/>
            <person name="Spatafora J."/>
            <person name="Crous P."/>
            <person name="Grigoriev I."/>
        </authorList>
    </citation>
    <scope>NUCLEOTIDE SEQUENCE</scope>
    <source>
        <strain evidence="2">CBS 122367</strain>
    </source>
</reference>
<keyword evidence="1" id="KW-0812">Transmembrane</keyword>
<feature type="transmembrane region" description="Helical" evidence="1">
    <location>
        <begin position="144"/>
        <end position="166"/>
    </location>
</feature>
<evidence type="ECO:0000313" key="3">
    <source>
        <dbReference type="Proteomes" id="UP000799291"/>
    </source>
</evidence>
<keyword evidence="3" id="KW-1185">Reference proteome</keyword>
<feature type="transmembrane region" description="Helical" evidence="1">
    <location>
        <begin position="90"/>
        <end position="112"/>
    </location>
</feature>
<dbReference type="OrthoDB" id="10616201at2759"/>
<dbReference type="AlphaFoldDB" id="A0A6G1IK19"/>
<evidence type="ECO:0008006" key="4">
    <source>
        <dbReference type="Google" id="ProtNLM"/>
    </source>
</evidence>
<protein>
    <recommendedName>
        <fullName evidence="4">MARVEL domain-containing protein</fullName>
    </recommendedName>
</protein>
<evidence type="ECO:0000256" key="1">
    <source>
        <dbReference type="SAM" id="Phobius"/>
    </source>
</evidence>
<dbReference type="EMBL" id="MU005611">
    <property type="protein sequence ID" value="KAF2678587.1"/>
    <property type="molecule type" value="Genomic_DNA"/>
</dbReference>
<gene>
    <name evidence="2" type="ORF">K458DRAFT_435785</name>
</gene>
<keyword evidence="1" id="KW-0472">Membrane</keyword>
<accession>A0A6G1IK19</accession>
<proteinExistence type="predicted"/>
<sequence>MTYNRRERMTLEIIILICSSALFALATAYIVKLWHVPLSSWLFGSEWDRDRPRPVSQKRSTIAMYGIPPFFTCILTIVDLALYRTRSLPLVYAVSITSVTAAGWVVVLGIWGDCLGNTPEYMWAQCYEDYLETNGDGPVGISTAFNGVMLTLVCLILTTYLVYIGIAARDFHRAKKLATGKGTRIGQSDDVELS</sequence>
<feature type="transmembrane region" description="Helical" evidence="1">
    <location>
        <begin position="62"/>
        <end position="83"/>
    </location>
</feature>
<organism evidence="2 3">
    <name type="scientific">Lentithecium fluviatile CBS 122367</name>
    <dbReference type="NCBI Taxonomy" id="1168545"/>
    <lineage>
        <taxon>Eukaryota</taxon>
        <taxon>Fungi</taxon>
        <taxon>Dikarya</taxon>
        <taxon>Ascomycota</taxon>
        <taxon>Pezizomycotina</taxon>
        <taxon>Dothideomycetes</taxon>
        <taxon>Pleosporomycetidae</taxon>
        <taxon>Pleosporales</taxon>
        <taxon>Massarineae</taxon>
        <taxon>Lentitheciaceae</taxon>
        <taxon>Lentithecium</taxon>
    </lineage>
</organism>